<organism evidence="3 4">
    <name type="scientific">Filimonas lacunae</name>
    <dbReference type="NCBI Taxonomy" id="477680"/>
    <lineage>
        <taxon>Bacteria</taxon>
        <taxon>Pseudomonadati</taxon>
        <taxon>Bacteroidota</taxon>
        <taxon>Chitinophagia</taxon>
        <taxon>Chitinophagales</taxon>
        <taxon>Chitinophagaceae</taxon>
        <taxon>Filimonas</taxon>
    </lineage>
</organism>
<dbReference type="SUPFAM" id="SSF51905">
    <property type="entry name" value="FAD/NAD(P)-binding domain"/>
    <property type="match status" value="1"/>
</dbReference>
<proteinExistence type="predicted"/>
<evidence type="ECO:0000259" key="2">
    <source>
        <dbReference type="Pfam" id="PF01266"/>
    </source>
</evidence>
<sequence>MKAIVIGGGIIGLSSAWFLREGGWDVTVIDKGDFTDNCSYGNAGYVCPSHFVPMAAPGIVMQGFKWMLNPQSPFYVKPRVNAALLQWGFQFMKSANARNVEKSALPLRDIALLSKALYESWATTPGFDFAYETKGMLEMFQTEANEHHAHHSVEQAKKLGLDAVLLSKEEVAQLEPHTQLNIRGAIHFKCDAHLYPGNLMKNLLSQLAQRQVTFIKNEAVTGFEKNGKDISKVITANGRYEADLVVVAAGSWSKGVADMLHTTMPMVGGRGYSVTFENSPYRLQHPAILTEGRVAISPMDGNKIRFGGTMEITALDAPPNFKRVQGILSSVKQFLPEYDIPMPEASKVWYGYRPCSADGLPYIGYLKKVPNCIMATGHSMLGVSLGPATGKLVSELAAQKATSLDMAPFTPERFAK</sequence>
<evidence type="ECO:0000313" key="3">
    <source>
        <dbReference type="EMBL" id="SIT33288.1"/>
    </source>
</evidence>
<feature type="domain" description="FAD dependent oxidoreductase" evidence="2">
    <location>
        <begin position="3"/>
        <end position="396"/>
    </location>
</feature>
<dbReference type="Gene3D" id="3.30.9.10">
    <property type="entry name" value="D-Amino Acid Oxidase, subunit A, domain 2"/>
    <property type="match status" value="1"/>
</dbReference>
<dbReference type="OrthoDB" id="9794226at2"/>
<evidence type="ECO:0000313" key="4">
    <source>
        <dbReference type="Proteomes" id="UP000186917"/>
    </source>
</evidence>
<dbReference type="Pfam" id="PF01266">
    <property type="entry name" value="DAO"/>
    <property type="match status" value="1"/>
</dbReference>
<dbReference type="SUPFAM" id="SSF54373">
    <property type="entry name" value="FAD-linked reductases, C-terminal domain"/>
    <property type="match status" value="1"/>
</dbReference>
<evidence type="ECO:0000256" key="1">
    <source>
        <dbReference type="ARBA" id="ARBA00023002"/>
    </source>
</evidence>
<keyword evidence="1" id="KW-0560">Oxidoreductase</keyword>
<dbReference type="AlphaFoldDB" id="A0A173MLD0"/>
<dbReference type="STRING" id="477680.SAMN05421788_112105"/>
<dbReference type="EMBL" id="FTOR01000012">
    <property type="protein sequence ID" value="SIT33288.1"/>
    <property type="molecule type" value="Genomic_DNA"/>
</dbReference>
<dbReference type="PANTHER" id="PTHR13847:SF289">
    <property type="entry name" value="GLYCINE OXIDASE"/>
    <property type="match status" value="1"/>
</dbReference>
<keyword evidence="4" id="KW-1185">Reference proteome</keyword>
<dbReference type="GO" id="GO:0016491">
    <property type="term" value="F:oxidoreductase activity"/>
    <property type="evidence" value="ECO:0007669"/>
    <property type="project" value="UniProtKB-KW"/>
</dbReference>
<dbReference type="Proteomes" id="UP000186917">
    <property type="component" value="Unassembled WGS sequence"/>
</dbReference>
<dbReference type="RefSeq" id="WP_076382176.1">
    <property type="nucleotide sequence ID" value="NZ_AP017422.1"/>
</dbReference>
<dbReference type="KEGG" id="fln:FLA_4333"/>
<dbReference type="GO" id="GO:0005737">
    <property type="term" value="C:cytoplasm"/>
    <property type="evidence" value="ECO:0007669"/>
    <property type="project" value="TreeGrafter"/>
</dbReference>
<gene>
    <name evidence="3" type="ORF">SAMN05421788_112105</name>
</gene>
<name>A0A173MLD0_9BACT</name>
<dbReference type="PANTHER" id="PTHR13847">
    <property type="entry name" value="SARCOSINE DEHYDROGENASE-RELATED"/>
    <property type="match status" value="1"/>
</dbReference>
<accession>A0A173MLD0</accession>
<reference evidence="4" key="1">
    <citation type="submission" date="2017-01" db="EMBL/GenBank/DDBJ databases">
        <authorList>
            <person name="Varghese N."/>
            <person name="Submissions S."/>
        </authorList>
    </citation>
    <scope>NUCLEOTIDE SEQUENCE [LARGE SCALE GENOMIC DNA]</scope>
    <source>
        <strain evidence="4">DSM 21054</strain>
    </source>
</reference>
<dbReference type="InterPro" id="IPR006076">
    <property type="entry name" value="FAD-dep_OxRdtase"/>
</dbReference>
<dbReference type="Gene3D" id="3.50.50.60">
    <property type="entry name" value="FAD/NAD(P)-binding domain"/>
    <property type="match status" value="2"/>
</dbReference>
<protein>
    <submittedName>
        <fullName evidence="3">D-amino-acid dehydrogenase</fullName>
    </submittedName>
</protein>
<dbReference type="InterPro" id="IPR036188">
    <property type="entry name" value="FAD/NAD-bd_sf"/>
</dbReference>